<comment type="caution">
    <text evidence="1">The sequence shown here is derived from an EMBL/GenBank/DDBJ whole genome shotgun (WGS) entry which is preliminary data.</text>
</comment>
<protein>
    <submittedName>
        <fullName evidence="1">Uncharacterized protein</fullName>
    </submittedName>
</protein>
<proteinExistence type="predicted"/>
<sequence>MSVMRSCVPFMSVSWPHDSIKISHYDPRNGGAHTTLLANVLPQKSPISRGVVTINERHFVGGIGGKRGGFTSQPLRGLVDMQLTLCE</sequence>
<dbReference type="Proteomes" id="UP001164929">
    <property type="component" value="Chromosome 1"/>
</dbReference>
<organism evidence="1 2">
    <name type="scientific">Populus alba x Populus x berolinensis</name>
    <dbReference type="NCBI Taxonomy" id="444605"/>
    <lineage>
        <taxon>Eukaryota</taxon>
        <taxon>Viridiplantae</taxon>
        <taxon>Streptophyta</taxon>
        <taxon>Embryophyta</taxon>
        <taxon>Tracheophyta</taxon>
        <taxon>Spermatophyta</taxon>
        <taxon>Magnoliopsida</taxon>
        <taxon>eudicotyledons</taxon>
        <taxon>Gunneridae</taxon>
        <taxon>Pentapetalae</taxon>
        <taxon>rosids</taxon>
        <taxon>fabids</taxon>
        <taxon>Malpighiales</taxon>
        <taxon>Salicaceae</taxon>
        <taxon>Saliceae</taxon>
        <taxon>Populus</taxon>
    </lineage>
</organism>
<gene>
    <name evidence="1" type="ORF">NC653_004846</name>
</gene>
<dbReference type="AlphaFoldDB" id="A0AAD6WKH3"/>
<accession>A0AAD6WKH3</accession>
<evidence type="ECO:0000313" key="1">
    <source>
        <dbReference type="EMBL" id="KAJ7015665.1"/>
    </source>
</evidence>
<name>A0AAD6WKH3_9ROSI</name>
<keyword evidence="2" id="KW-1185">Reference proteome</keyword>
<reference evidence="1 2" key="1">
    <citation type="journal article" date="2023" name="Mol. Ecol. Resour.">
        <title>Chromosome-level genome assembly of a triploid poplar Populus alba 'Berolinensis'.</title>
        <authorList>
            <person name="Chen S."/>
            <person name="Yu Y."/>
            <person name="Wang X."/>
            <person name="Wang S."/>
            <person name="Zhang T."/>
            <person name="Zhou Y."/>
            <person name="He R."/>
            <person name="Meng N."/>
            <person name="Wang Y."/>
            <person name="Liu W."/>
            <person name="Liu Z."/>
            <person name="Liu J."/>
            <person name="Guo Q."/>
            <person name="Huang H."/>
            <person name="Sederoff R.R."/>
            <person name="Wang G."/>
            <person name="Qu G."/>
            <person name="Chen S."/>
        </authorList>
    </citation>
    <scope>NUCLEOTIDE SEQUENCE [LARGE SCALE GENOMIC DNA]</scope>
    <source>
        <strain evidence="1">SC-2020</strain>
    </source>
</reference>
<dbReference type="EMBL" id="JAQIZT010000001">
    <property type="protein sequence ID" value="KAJ7015665.1"/>
    <property type="molecule type" value="Genomic_DNA"/>
</dbReference>
<evidence type="ECO:0000313" key="2">
    <source>
        <dbReference type="Proteomes" id="UP001164929"/>
    </source>
</evidence>